<dbReference type="InterPro" id="IPR050574">
    <property type="entry name" value="HPF/YfiA_ribosome-assoc"/>
</dbReference>
<comment type="subcellular location">
    <subcellularLocation>
        <location evidence="2">Cytoplasm</location>
    </subcellularLocation>
</comment>
<dbReference type="InterPro" id="IPR034694">
    <property type="entry name" value="HPF_long/plastid"/>
</dbReference>
<comment type="function">
    <text evidence="2">Required for dimerization of active 70S ribosomes into 100S ribosomes in stationary phase; 100S ribosomes are translationally inactive and sometimes present during exponential growth.</text>
</comment>
<comment type="similarity">
    <text evidence="2">Belongs to the HPF/YfiA ribosome-associated protein family. Long HPF subfamily.</text>
</comment>
<dbReference type="SUPFAM" id="SSF69754">
    <property type="entry name" value="Ribosome binding protein Y (YfiA homologue)"/>
    <property type="match status" value="1"/>
</dbReference>
<dbReference type="PANTHER" id="PTHR33231">
    <property type="entry name" value="30S RIBOSOMAL PROTEIN"/>
    <property type="match status" value="1"/>
</dbReference>
<reference evidence="5 6" key="1">
    <citation type="submission" date="2021-01" db="EMBL/GenBank/DDBJ databases">
        <title>Whole genome shotgun sequence of Plantactinospora mayteni NBRC 109088.</title>
        <authorList>
            <person name="Komaki H."/>
            <person name="Tamura T."/>
        </authorList>
    </citation>
    <scope>NUCLEOTIDE SEQUENCE [LARGE SCALE GENOMIC DNA]</scope>
    <source>
        <strain evidence="5 6">NBRC 109088</strain>
    </source>
</reference>
<accession>A0ABQ4ERZ7</accession>
<dbReference type="Pfam" id="PF16321">
    <property type="entry name" value="Ribosom_S30AE_C"/>
    <property type="match status" value="1"/>
</dbReference>
<name>A0ABQ4ERZ7_9ACTN</name>
<evidence type="ECO:0000256" key="1">
    <source>
        <dbReference type="ARBA" id="ARBA00022845"/>
    </source>
</evidence>
<dbReference type="Pfam" id="PF02482">
    <property type="entry name" value="Ribosomal_S30AE"/>
    <property type="match status" value="1"/>
</dbReference>
<dbReference type="InterPro" id="IPR038416">
    <property type="entry name" value="Ribosom_S30AE_C_sf"/>
</dbReference>
<comment type="subunit">
    <text evidence="2">Interacts with 100S ribosomes.</text>
</comment>
<organism evidence="5 6">
    <name type="scientific">Plantactinospora mayteni</name>
    <dbReference type="NCBI Taxonomy" id="566021"/>
    <lineage>
        <taxon>Bacteria</taxon>
        <taxon>Bacillati</taxon>
        <taxon>Actinomycetota</taxon>
        <taxon>Actinomycetes</taxon>
        <taxon>Micromonosporales</taxon>
        <taxon>Micromonosporaceae</taxon>
        <taxon>Plantactinospora</taxon>
    </lineage>
</organism>
<sequence length="217" mass="24496">MDLVVKGRNVEVPDHYRVHVAEKLAKIERYDHKLIRIDVELFHERNPRQSDHCQRIEITCISRGPVVRAEACAKDFYSALDAAISKLDTRLRRAADRRRVHRGRHAPVSVAAATARLPVVDAGDSALATLTAPAPARSDGNGRADSEPEFDEYDDAQPWHIAREKLHPAEPMTVDDALFQMELVGHDFYLFLDKESGRASVVYRRKGYDYGIIALVD</sequence>
<proteinExistence type="inferred from homology"/>
<dbReference type="NCBIfam" id="TIGR00741">
    <property type="entry name" value="yfiA"/>
    <property type="match status" value="1"/>
</dbReference>
<protein>
    <recommendedName>
        <fullName evidence="2">Ribosome hibernation promoting factor</fullName>
        <shortName evidence="2">HPF</shortName>
    </recommendedName>
</protein>
<dbReference type="RefSeq" id="WP_203858930.1">
    <property type="nucleotide sequence ID" value="NZ_BAAAZQ010000011.1"/>
</dbReference>
<keyword evidence="2" id="KW-0963">Cytoplasm</keyword>
<comment type="caution">
    <text evidence="5">The sequence shown here is derived from an EMBL/GenBank/DDBJ whole genome shotgun (WGS) entry which is preliminary data.</text>
</comment>
<dbReference type="EMBL" id="BONX01000026">
    <property type="protein sequence ID" value="GIG97438.1"/>
    <property type="molecule type" value="Genomic_DNA"/>
</dbReference>
<dbReference type="PANTHER" id="PTHR33231:SF1">
    <property type="entry name" value="30S RIBOSOMAL PROTEIN"/>
    <property type="match status" value="1"/>
</dbReference>
<keyword evidence="6" id="KW-1185">Reference proteome</keyword>
<dbReference type="CDD" id="cd00552">
    <property type="entry name" value="RaiA"/>
    <property type="match status" value="1"/>
</dbReference>
<dbReference type="Proteomes" id="UP000621500">
    <property type="component" value="Unassembled WGS sequence"/>
</dbReference>
<dbReference type="InterPro" id="IPR032528">
    <property type="entry name" value="Ribosom_S30AE_C"/>
</dbReference>
<gene>
    <name evidence="2" type="primary">hpf</name>
    <name evidence="5" type="ORF">Pma05_40110</name>
</gene>
<feature type="region of interest" description="Disordered" evidence="3">
    <location>
        <begin position="130"/>
        <end position="152"/>
    </location>
</feature>
<dbReference type="Gene3D" id="3.30.505.50">
    <property type="entry name" value="Sigma 54 modulation/S30EA ribosomal protein, C-terminal domain"/>
    <property type="match status" value="1"/>
</dbReference>
<dbReference type="InterPro" id="IPR036567">
    <property type="entry name" value="RHF-like"/>
</dbReference>
<keyword evidence="1 2" id="KW-0810">Translation regulation</keyword>
<dbReference type="HAMAP" id="MF_00839">
    <property type="entry name" value="HPF"/>
    <property type="match status" value="1"/>
</dbReference>
<evidence type="ECO:0000259" key="4">
    <source>
        <dbReference type="Pfam" id="PF16321"/>
    </source>
</evidence>
<dbReference type="InterPro" id="IPR003489">
    <property type="entry name" value="RHF/RaiA"/>
</dbReference>
<evidence type="ECO:0000313" key="6">
    <source>
        <dbReference type="Proteomes" id="UP000621500"/>
    </source>
</evidence>
<feature type="domain" description="Sigma 54 modulation/S30EA ribosomal protein C-terminal" evidence="4">
    <location>
        <begin position="160"/>
        <end position="212"/>
    </location>
</feature>
<evidence type="ECO:0000313" key="5">
    <source>
        <dbReference type="EMBL" id="GIG97438.1"/>
    </source>
</evidence>
<dbReference type="Gene3D" id="3.30.160.100">
    <property type="entry name" value="Ribosome hibernation promotion factor-like"/>
    <property type="match status" value="1"/>
</dbReference>
<evidence type="ECO:0000256" key="3">
    <source>
        <dbReference type="SAM" id="MobiDB-lite"/>
    </source>
</evidence>
<evidence type="ECO:0000256" key="2">
    <source>
        <dbReference type="HAMAP-Rule" id="MF_00839"/>
    </source>
</evidence>